<dbReference type="Proteomes" id="UP000762676">
    <property type="component" value="Unassembled WGS sequence"/>
</dbReference>
<evidence type="ECO:0000256" key="1">
    <source>
        <dbReference type="ARBA" id="ARBA00008361"/>
    </source>
</evidence>
<protein>
    <submittedName>
        <fullName evidence="5">Methyltransferase Mb3374</fullName>
    </submittedName>
</protein>
<dbReference type="Gene3D" id="3.40.50.150">
    <property type="entry name" value="Vaccinia Virus protein VP39"/>
    <property type="match status" value="1"/>
</dbReference>
<dbReference type="SUPFAM" id="SSF53335">
    <property type="entry name" value="S-adenosyl-L-methionine-dependent methyltransferases"/>
    <property type="match status" value="1"/>
</dbReference>
<keyword evidence="2 5" id="KW-0489">Methyltransferase</keyword>
<feature type="non-terminal residue" evidence="5">
    <location>
        <position position="1"/>
    </location>
</feature>
<evidence type="ECO:0000256" key="2">
    <source>
        <dbReference type="ARBA" id="ARBA00022603"/>
    </source>
</evidence>
<feature type="domain" description="Methyltransferase type 11" evidence="4">
    <location>
        <begin position="1"/>
        <end position="72"/>
    </location>
</feature>
<gene>
    <name evidence="5" type="ORF">ElyMa_001635100</name>
</gene>
<sequence length="205" mass="22753">VVGVDISETQIALAPKHIPNCSFRVGCATKLDFIESSSVDLFAAGLTFNLVPQAETLAEADRVLRPGKTLAIFGYGLSRATDKKLDDILQDTFKDIRQFAPRELLLMMDAYAGVELPYPDATRKDGFLVRHKFSLEGLMAGLQVVDHWMSQHAPERVTEGRILQDFKKAVVDAYPAVMAHPTRKDFELVSNVVVVMAHKPSTKRL</sequence>
<dbReference type="AlphaFoldDB" id="A0AAV4JNZ1"/>
<proteinExistence type="inferred from homology"/>
<evidence type="ECO:0000313" key="5">
    <source>
        <dbReference type="EMBL" id="GFS23242.1"/>
    </source>
</evidence>
<comment type="similarity">
    <text evidence="1">Belongs to the methyltransferase superfamily.</text>
</comment>
<dbReference type="Pfam" id="PF08241">
    <property type="entry name" value="Methyltransf_11"/>
    <property type="match status" value="1"/>
</dbReference>
<evidence type="ECO:0000259" key="4">
    <source>
        <dbReference type="Pfam" id="PF08241"/>
    </source>
</evidence>
<dbReference type="CDD" id="cd02440">
    <property type="entry name" value="AdoMet_MTases"/>
    <property type="match status" value="1"/>
</dbReference>
<dbReference type="InterPro" id="IPR029063">
    <property type="entry name" value="SAM-dependent_MTases_sf"/>
</dbReference>
<dbReference type="InterPro" id="IPR013216">
    <property type="entry name" value="Methyltransf_11"/>
</dbReference>
<accession>A0AAV4JNZ1</accession>
<comment type="caution">
    <text evidence="5">The sequence shown here is derived from an EMBL/GenBank/DDBJ whole genome shotgun (WGS) entry which is preliminary data.</text>
</comment>
<dbReference type="GO" id="GO:0032259">
    <property type="term" value="P:methylation"/>
    <property type="evidence" value="ECO:0007669"/>
    <property type="project" value="UniProtKB-KW"/>
</dbReference>
<dbReference type="PANTHER" id="PTHR44942:SF4">
    <property type="entry name" value="METHYLTRANSFERASE TYPE 11 DOMAIN-CONTAINING PROTEIN"/>
    <property type="match status" value="1"/>
</dbReference>
<keyword evidence="6" id="KW-1185">Reference proteome</keyword>
<evidence type="ECO:0000313" key="6">
    <source>
        <dbReference type="Proteomes" id="UP000762676"/>
    </source>
</evidence>
<reference evidence="5 6" key="1">
    <citation type="journal article" date="2021" name="Elife">
        <title>Chloroplast acquisition without the gene transfer in kleptoplastic sea slugs, Plakobranchus ocellatus.</title>
        <authorList>
            <person name="Maeda T."/>
            <person name="Takahashi S."/>
            <person name="Yoshida T."/>
            <person name="Shimamura S."/>
            <person name="Takaki Y."/>
            <person name="Nagai Y."/>
            <person name="Toyoda A."/>
            <person name="Suzuki Y."/>
            <person name="Arimoto A."/>
            <person name="Ishii H."/>
            <person name="Satoh N."/>
            <person name="Nishiyama T."/>
            <person name="Hasebe M."/>
            <person name="Maruyama T."/>
            <person name="Minagawa J."/>
            <person name="Obokata J."/>
            <person name="Shigenobu S."/>
        </authorList>
    </citation>
    <scope>NUCLEOTIDE SEQUENCE [LARGE SCALE GENOMIC DNA]</scope>
</reference>
<evidence type="ECO:0000256" key="3">
    <source>
        <dbReference type="ARBA" id="ARBA00022679"/>
    </source>
</evidence>
<dbReference type="EMBL" id="BMAT01003308">
    <property type="protein sequence ID" value="GFS23242.1"/>
    <property type="molecule type" value="Genomic_DNA"/>
</dbReference>
<dbReference type="InterPro" id="IPR051052">
    <property type="entry name" value="Diverse_substrate_MTase"/>
</dbReference>
<dbReference type="PANTHER" id="PTHR44942">
    <property type="entry name" value="METHYLTRANSF_11 DOMAIN-CONTAINING PROTEIN"/>
    <property type="match status" value="1"/>
</dbReference>
<name>A0AAV4JNZ1_9GAST</name>
<organism evidence="5 6">
    <name type="scientific">Elysia marginata</name>
    <dbReference type="NCBI Taxonomy" id="1093978"/>
    <lineage>
        <taxon>Eukaryota</taxon>
        <taxon>Metazoa</taxon>
        <taxon>Spiralia</taxon>
        <taxon>Lophotrochozoa</taxon>
        <taxon>Mollusca</taxon>
        <taxon>Gastropoda</taxon>
        <taxon>Heterobranchia</taxon>
        <taxon>Euthyneura</taxon>
        <taxon>Panpulmonata</taxon>
        <taxon>Sacoglossa</taxon>
        <taxon>Placobranchoidea</taxon>
        <taxon>Plakobranchidae</taxon>
        <taxon>Elysia</taxon>
    </lineage>
</organism>
<keyword evidence="3" id="KW-0808">Transferase</keyword>
<dbReference type="GO" id="GO:0008757">
    <property type="term" value="F:S-adenosylmethionine-dependent methyltransferase activity"/>
    <property type="evidence" value="ECO:0007669"/>
    <property type="project" value="InterPro"/>
</dbReference>